<evidence type="ECO:0000259" key="2">
    <source>
        <dbReference type="PROSITE" id="PS51782"/>
    </source>
</evidence>
<feature type="domain" description="LysM" evidence="2">
    <location>
        <begin position="41"/>
        <end position="85"/>
    </location>
</feature>
<dbReference type="InterPro" id="IPR018392">
    <property type="entry name" value="LysM"/>
</dbReference>
<accession>A0A0W8G718</accession>
<dbReference type="SMART" id="SM00257">
    <property type="entry name" value="LysM"/>
    <property type="match status" value="1"/>
</dbReference>
<gene>
    <name evidence="3" type="ORF">ASZ90_001174</name>
</gene>
<name>A0A0W8G718_9ZZZZ</name>
<comment type="caution">
    <text evidence="3">The sequence shown here is derived from an EMBL/GenBank/DDBJ whole genome shotgun (WGS) entry which is preliminary data.</text>
</comment>
<dbReference type="Gene3D" id="3.10.350.10">
    <property type="entry name" value="LysM domain"/>
    <property type="match status" value="1"/>
</dbReference>
<organism evidence="3">
    <name type="scientific">hydrocarbon metagenome</name>
    <dbReference type="NCBI Taxonomy" id="938273"/>
    <lineage>
        <taxon>unclassified sequences</taxon>
        <taxon>metagenomes</taxon>
        <taxon>ecological metagenomes</taxon>
    </lineage>
</organism>
<proteinExistence type="predicted"/>
<dbReference type="InterPro" id="IPR036779">
    <property type="entry name" value="LysM_dom_sf"/>
</dbReference>
<dbReference type="Pfam" id="PF01476">
    <property type="entry name" value="LysM"/>
    <property type="match status" value="1"/>
</dbReference>
<evidence type="ECO:0000256" key="1">
    <source>
        <dbReference type="SAM" id="MobiDB-lite"/>
    </source>
</evidence>
<feature type="compositionally biased region" description="Low complexity" evidence="1">
    <location>
        <begin position="88"/>
        <end position="108"/>
    </location>
</feature>
<dbReference type="PANTHER" id="PTHR33734:SF22">
    <property type="entry name" value="MEMBRANE-BOUND LYTIC MUREIN TRANSGLYCOSYLASE D"/>
    <property type="match status" value="1"/>
</dbReference>
<dbReference type="SUPFAM" id="SSF54106">
    <property type="entry name" value="LysM domain"/>
    <property type="match status" value="1"/>
</dbReference>
<dbReference type="CDD" id="cd00118">
    <property type="entry name" value="LysM"/>
    <property type="match status" value="1"/>
</dbReference>
<feature type="region of interest" description="Disordered" evidence="1">
    <location>
        <begin position="88"/>
        <end position="169"/>
    </location>
</feature>
<evidence type="ECO:0000313" key="3">
    <source>
        <dbReference type="EMBL" id="KUG28949.1"/>
    </source>
</evidence>
<dbReference type="PROSITE" id="PS51782">
    <property type="entry name" value="LYSM"/>
    <property type="match status" value="1"/>
</dbReference>
<protein>
    <recommendedName>
        <fullName evidence="2">LysM domain-containing protein</fullName>
    </recommendedName>
</protein>
<dbReference type="PANTHER" id="PTHR33734">
    <property type="entry name" value="LYSM DOMAIN-CONTAINING GPI-ANCHORED PROTEIN 2"/>
    <property type="match status" value="1"/>
</dbReference>
<dbReference type="AlphaFoldDB" id="A0A0W8G718"/>
<dbReference type="EMBL" id="LNQE01000150">
    <property type="protein sequence ID" value="KUG28949.1"/>
    <property type="molecule type" value="Genomic_DNA"/>
</dbReference>
<sequence length="242" mass="24728">MTAAARTLPPGLLAPFCAVFAFFLLSFPAAASGAETVPAGRTHVVAPGETLYSLARRYGVSLERLQAENGIAAPDKVQAGARLRIPAAGDPASAGRAAPANPAATTRPGKTPAPQAAPRSGVAQRWNMPDQTAAIMGNPPKPDPPRQGSLLDVPLKGGGTLSPEHRDPGAVIMSDAAGKEDFSGHALGLRTTLPAGKDTQVVTTLGYGVEASVKKSETSRVGYETDTSIGGLGYGLGIRHSF</sequence>
<reference evidence="3" key="1">
    <citation type="journal article" date="2015" name="Proc. Natl. Acad. Sci. U.S.A.">
        <title>Networks of energetic and metabolic interactions define dynamics in microbial communities.</title>
        <authorList>
            <person name="Embree M."/>
            <person name="Liu J.K."/>
            <person name="Al-Bassam M.M."/>
            <person name="Zengler K."/>
        </authorList>
    </citation>
    <scope>NUCLEOTIDE SEQUENCE</scope>
</reference>